<feature type="transmembrane region" description="Helical" evidence="1">
    <location>
        <begin position="96"/>
        <end position="114"/>
    </location>
</feature>
<feature type="transmembrane region" description="Helical" evidence="1">
    <location>
        <begin position="43"/>
        <end position="64"/>
    </location>
</feature>
<accession>A0ABM6IPL9</accession>
<dbReference type="RefSeq" id="WP_071154641.1">
    <property type="nucleotide sequence ID" value="NZ_CP019401.1"/>
</dbReference>
<protein>
    <submittedName>
        <fullName evidence="2">Uncharacterized protein</fullName>
    </submittedName>
</protein>
<evidence type="ECO:0000256" key="1">
    <source>
        <dbReference type="SAM" id="Phobius"/>
    </source>
</evidence>
<name>A0ABM6IPL9_9BACL</name>
<dbReference type="Proteomes" id="UP000189661">
    <property type="component" value="Chromosome"/>
</dbReference>
<feature type="transmembrane region" description="Helical" evidence="1">
    <location>
        <begin position="71"/>
        <end position="90"/>
    </location>
</feature>
<dbReference type="EMBL" id="CP019401">
    <property type="protein sequence ID" value="AQU78321.1"/>
    <property type="molecule type" value="Genomic_DNA"/>
</dbReference>
<keyword evidence="3" id="KW-1185">Reference proteome</keyword>
<keyword evidence="1" id="KW-1133">Transmembrane helix</keyword>
<feature type="transmembrane region" description="Helical" evidence="1">
    <location>
        <begin position="7"/>
        <end position="31"/>
    </location>
</feature>
<organism evidence="2 3">
    <name type="scientific">Planococcus faecalis</name>
    <dbReference type="NCBI Taxonomy" id="1598147"/>
    <lineage>
        <taxon>Bacteria</taxon>
        <taxon>Bacillati</taxon>
        <taxon>Bacillota</taxon>
        <taxon>Bacilli</taxon>
        <taxon>Bacillales</taxon>
        <taxon>Caryophanaceae</taxon>
        <taxon>Planococcus</taxon>
    </lineage>
</organism>
<sequence length="123" mass="13593">MNKTIQWVIWAIVLVAINIPTILFASFSLFGTAEGTRIFSMDYLIAGLVLILGNIIVIHLFLAIRRNHFSSFIYGLLVAVAEAVGLYVFIGTFNAIVLTITGISIVAAIILLIYELNLHKSRQ</sequence>
<evidence type="ECO:0000313" key="2">
    <source>
        <dbReference type="EMBL" id="AQU78321.1"/>
    </source>
</evidence>
<proteinExistence type="predicted"/>
<reference evidence="2 3" key="1">
    <citation type="submission" date="2017-01" db="EMBL/GenBank/DDBJ databases">
        <title>Planococcus faecalis genome complete sequence.</title>
        <authorList>
            <person name="Lee P.C."/>
        </authorList>
    </citation>
    <scope>NUCLEOTIDE SEQUENCE [LARGE SCALE GENOMIC DNA]</scope>
    <source>
        <strain evidence="2 3">AJ003</strain>
    </source>
</reference>
<gene>
    <name evidence="2" type="ORF">AJGP001_02965</name>
</gene>
<keyword evidence="1" id="KW-0812">Transmembrane</keyword>
<keyword evidence="1" id="KW-0472">Membrane</keyword>
<evidence type="ECO:0000313" key="3">
    <source>
        <dbReference type="Proteomes" id="UP000189661"/>
    </source>
</evidence>